<evidence type="ECO:0000313" key="2">
    <source>
        <dbReference type="EMBL" id="KAF7812765.1"/>
    </source>
</evidence>
<dbReference type="Proteomes" id="UP000634136">
    <property type="component" value="Unassembled WGS sequence"/>
</dbReference>
<gene>
    <name evidence="2" type="ORF">G2W53_033741</name>
</gene>
<evidence type="ECO:0000313" key="3">
    <source>
        <dbReference type="Proteomes" id="UP000634136"/>
    </source>
</evidence>
<feature type="region of interest" description="Disordered" evidence="1">
    <location>
        <begin position="1"/>
        <end position="47"/>
    </location>
</feature>
<name>A0A834W795_9FABA</name>
<comment type="caution">
    <text evidence="2">The sequence shown here is derived from an EMBL/GenBank/DDBJ whole genome shotgun (WGS) entry which is preliminary data.</text>
</comment>
<keyword evidence="3" id="KW-1185">Reference proteome</keyword>
<dbReference type="AlphaFoldDB" id="A0A834W795"/>
<sequence length="47" mass="5193">MGNTPKKETKSNSKTLEKDQRLQEFLRRPKGTAPPSRASFASEATAT</sequence>
<feature type="compositionally biased region" description="Basic and acidic residues" evidence="1">
    <location>
        <begin position="1"/>
        <end position="27"/>
    </location>
</feature>
<organism evidence="2 3">
    <name type="scientific">Senna tora</name>
    <dbReference type="NCBI Taxonomy" id="362788"/>
    <lineage>
        <taxon>Eukaryota</taxon>
        <taxon>Viridiplantae</taxon>
        <taxon>Streptophyta</taxon>
        <taxon>Embryophyta</taxon>
        <taxon>Tracheophyta</taxon>
        <taxon>Spermatophyta</taxon>
        <taxon>Magnoliopsida</taxon>
        <taxon>eudicotyledons</taxon>
        <taxon>Gunneridae</taxon>
        <taxon>Pentapetalae</taxon>
        <taxon>rosids</taxon>
        <taxon>fabids</taxon>
        <taxon>Fabales</taxon>
        <taxon>Fabaceae</taxon>
        <taxon>Caesalpinioideae</taxon>
        <taxon>Cassia clade</taxon>
        <taxon>Senna</taxon>
    </lineage>
</organism>
<reference evidence="2" key="1">
    <citation type="submission" date="2020-09" db="EMBL/GenBank/DDBJ databases">
        <title>Genome-Enabled Discovery of Anthraquinone Biosynthesis in Senna tora.</title>
        <authorList>
            <person name="Kang S.-H."/>
            <person name="Pandey R.P."/>
            <person name="Lee C.-M."/>
            <person name="Sim J.-S."/>
            <person name="Jeong J.-T."/>
            <person name="Choi B.-S."/>
            <person name="Jung M."/>
            <person name="Ginzburg D."/>
            <person name="Zhao K."/>
            <person name="Won S.Y."/>
            <person name="Oh T.-J."/>
            <person name="Yu Y."/>
            <person name="Kim N.-H."/>
            <person name="Lee O.R."/>
            <person name="Lee T.-H."/>
            <person name="Bashyal P."/>
            <person name="Kim T.-S."/>
            <person name="Lee W.-H."/>
            <person name="Kawkins C."/>
            <person name="Kim C.-K."/>
            <person name="Kim J.S."/>
            <person name="Ahn B.O."/>
            <person name="Rhee S.Y."/>
            <person name="Sohng J.K."/>
        </authorList>
    </citation>
    <scope>NUCLEOTIDE SEQUENCE</scope>
    <source>
        <tissue evidence="2">Leaf</tissue>
    </source>
</reference>
<accession>A0A834W795</accession>
<dbReference type="EMBL" id="JAAIUW010000010">
    <property type="protein sequence ID" value="KAF7812765.1"/>
    <property type="molecule type" value="Genomic_DNA"/>
</dbReference>
<evidence type="ECO:0000256" key="1">
    <source>
        <dbReference type="SAM" id="MobiDB-lite"/>
    </source>
</evidence>
<proteinExistence type="predicted"/>
<protein>
    <submittedName>
        <fullName evidence="2">Uncharacterized protein</fullName>
    </submittedName>
</protein>